<feature type="signal peptide" evidence="1">
    <location>
        <begin position="1"/>
        <end position="27"/>
    </location>
</feature>
<name>A0ABZ3IIS6_9FIRM</name>
<organism evidence="2 3">
    <name type="scientific">Sporomusa silvacetica DSM 10669</name>
    <dbReference type="NCBI Taxonomy" id="1123289"/>
    <lineage>
        <taxon>Bacteria</taxon>
        <taxon>Bacillati</taxon>
        <taxon>Bacillota</taxon>
        <taxon>Negativicutes</taxon>
        <taxon>Selenomonadales</taxon>
        <taxon>Sporomusaceae</taxon>
        <taxon>Sporomusa</taxon>
    </lineage>
</organism>
<gene>
    <name evidence="2" type="ORF">SPSIL_017370</name>
</gene>
<sequence length="224" mass="25241">MNILTKKSILGLTAGVVMLAGSVSPLAVQAVAENDWACQTPAMHQRHFDPEKIAQRIADTYAVNKDDVLKYCNDGIRFKDIFKASFLAKASNKSLKEVMEVKTYDNTWKDVAQSLGVTREQMKATRNDIAATRLENKLQISKQTSLDLMQQGYRAHDIAVANALSNNTNKPIRDVLAMRKINNTWHDVASDLGVDDNTLKKDMENIRTAFHNKGFHGQHRFFMM</sequence>
<feature type="chain" id="PRO_5046764093" evidence="1">
    <location>
        <begin position="28"/>
        <end position="224"/>
    </location>
</feature>
<keyword evidence="1" id="KW-0732">Signal</keyword>
<dbReference type="EMBL" id="CP155573">
    <property type="protein sequence ID" value="XFO65597.1"/>
    <property type="molecule type" value="Genomic_DNA"/>
</dbReference>
<protein>
    <submittedName>
        <fullName evidence="2">Uncharacterized protein</fullName>
    </submittedName>
</protein>
<evidence type="ECO:0000256" key="1">
    <source>
        <dbReference type="SAM" id="SignalP"/>
    </source>
</evidence>
<accession>A0ABZ3IIS6</accession>
<reference evidence="2" key="1">
    <citation type="submission" date="2024-05" db="EMBL/GenBank/DDBJ databases">
        <title>Isolation and characterization of Sporomusa carbonis sp. nov., a carboxydotrophic hydrogenogen in the genus of Sporomusa isolated from a charcoal burning pile.</title>
        <authorList>
            <person name="Boeer T."/>
            <person name="Rosenbaum F."/>
            <person name="Eysell L."/>
            <person name="Mueller V."/>
            <person name="Daniel R."/>
            <person name="Poehlein A."/>
        </authorList>
    </citation>
    <scope>NUCLEOTIDE SEQUENCE [LARGE SCALE GENOMIC DNA]</scope>
    <source>
        <strain evidence="2">DSM 10669</strain>
    </source>
</reference>
<dbReference type="Proteomes" id="UP000216752">
    <property type="component" value="Chromosome"/>
</dbReference>
<evidence type="ECO:0000313" key="2">
    <source>
        <dbReference type="EMBL" id="XFO65597.1"/>
    </source>
</evidence>
<keyword evidence="3" id="KW-1185">Reference proteome</keyword>
<proteinExistence type="predicted"/>
<evidence type="ECO:0000313" key="3">
    <source>
        <dbReference type="Proteomes" id="UP000216752"/>
    </source>
</evidence>